<evidence type="ECO:0000313" key="3">
    <source>
        <dbReference type="Proteomes" id="UP000537131"/>
    </source>
</evidence>
<dbReference type="Pfam" id="PF11167">
    <property type="entry name" value="DUF2953"/>
    <property type="match status" value="1"/>
</dbReference>
<proteinExistence type="predicted"/>
<dbReference type="InterPro" id="IPR021338">
    <property type="entry name" value="DUF2953"/>
</dbReference>
<gene>
    <name evidence="2" type="ORF">HBE96_01245</name>
</gene>
<comment type="caution">
    <text evidence="2">The sequence shown here is derived from an EMBL/GenBank/DDBJ whole genome shotgun (WGS) entry which is preliminary data.</text>
</comment>
<evidence type="ECO:0000313" key="2">
    <source>
        <dbReference type="EMBL" id="NMM61344.1"/>
    </source>
</evidence>
<dbReference type="Proteomes" id="UP000537131">
    <property type="component" value="Unassembled WGS sequence"/>
</dbReference>
<dbReference type="EMBL" id="JABBNI010000004">
    <property type="protein sequence ID" value="NMM61344.1"/>
    <property type="molecule type" value="Genomic_DNA"/>
</dbReference>
<organism evidence="2 3">
    <name type="scientific">Clostridium muellerianum</name>
    <dbReference type="NCBI Taxonomy" id="2716538"/>
    <lineage>
        <taxon>Bacteria</taxon>
        <taxon>Bacillati</taxon>
        <taxon>Bacillota</taxon>
        <taxon>Clostridia</taxon>
        <taxon>Eubacteriales</taxon>
        <taxon>Clostridiaceae</taxon>
        <taxon>Clostridium</taxon>
    </lineage>
</organism>
<accession>A0A7Y0ED89</accession>
<feature type="transmembrane region" description="Helical" evidence="1">
    <location>
        <begin position="93"/>
        <end position="114"/>
    </location>
</feature>
<dbReference type="AlphaFoldDB" id="A0A7Y0ED89"/>
<keyword evidence="1" id="KW-0812">Transmembrane</keyword>
<keyword evidence="3" id="KW-1185">Reference proteome</keyword>
<reference evidence="2 3" key="1">
    <citation type="submission" date="2020-06" db="EMBL/GenBank/DDBJ databases">
        <title>Complete Genome Sequence of Clostridium muelleri sp. nov. P21T, an Acid-Alcohol Producing Acetogen Isolated from Old Hay.</title>
        <authorList>
            <person name="Duncan K.E."/>
            <person name="Tanner R.S."/>
        </authorList>
    </citation>
    <scope>NUCLEOTIDE SEQUENCE [LARGE SCALE GENOMIC DNA]</scope>
    <source>
        <strain evidence="2 3">P21</strain>
    </source>
</reference>
<dbReference type="RefSeq" id="WP_169295951.1">
    <property type="nucleotide sequence ID" value="NZ_JABBNI010000004.1"/>
</dbReference>
<keyword evidence="1" id="KW-0472">Membrane</keyword>
<sequence length="173" mass="20410">MILTFIIIILILLVPIPIKFKVRYIDNKLDIHIYNIDLTSKIKYSSKKVSIKNKDKQPFTLRSLKLLLSLLNRNSFKPTLRFKLNFEYGLDDAAYTAVFYGLISSLYPLIIMMLKYPFNIKKHSICITPNLNKLILKLELNSIIFVNFAKVIYILYIIYRVWRTNQKLTLTKT</sequence>
<keyword evidence="1" id="KW-1133">Transmembrane helix</keyword>
<evidence type="ECO:0000256" key="1">
    <source>
        <dbReference type="SAM" id="Phobius"/>
    </source>
</evidence>
<name>A0A7Y0ED89_9CLOT</name>
<protein>
    <submittedName>
        <fullName evidence="2">DUF2953 domain-containing protein</fullName>
    </submittedName>
</protein>
<feature type="transmembrane region" description="Helical" evidence="1">
    <location>
        <begin position="134"/>
        <end position="159"/>
    </location>
</feature>